<sequence>MRELKEQIKELNATEDSERDAKFHEIEDGTISEAENDTNVKLNETRRLIKNAIVSSRNKNIKLDLAEIVALLKKRGDKINEKPDEEKILQQKEREKIKKYQLAKRIKGITVKSEKCPNFGIARGKSKTKFRRKGDKKSKKGSKSLYPCCRKCCKKSDMGCL</sequence>
<dbReference type="EMBL" id="JBEDNZ010000026">
    <property type="protein sequence ID" value="KAL0810650.1"/>
    <property type="molecule type" value="Genomic_DNA"/>
</dbReference>
<organism evidence="2 3">
    <name type="scientific">Loxostege sticticalis</name>
    <name type="common">Beet webworm moth</name>
    <dbReference type="NCBI Taxonomy" id="481309"/>
    <lineage>
        <taxon>Eukaryota</taxon>
        <taxon>Metazoa</taxon>
        <taxon>Ecdysozoa</taxon>
        <taxon>Arthropoda</taxon>
        <taxon>Hexapoda</taxon>
        <taxon>Insecta</taxon>
        <taxon>Pterygota</taxon>
        <taxon>Neoptera</taxon>
        <taxon>Endopterygota</taxon>
        <taxon>Lepidoptera</taxon>
        <taxon>Glossata</taxon>
        <taxon>Ditrysia</taxon>
        <taxon>Pyraloidea</taxon>
        <taxon>Crambidae</taxon>
        <taxon>Pyraustinae</taxon>
        <taxon>Loxostege</taxon>
    </lineage>
</organism>
<feature type="compositionally biased region" description="Basic residues" evidence="1">
    <location>
        <begin position="124"/>
        <end position="142"/>
    </location>
</feature>
<accession>A0ABD0S9C1</accession>
<dbReference type="Proteomes" id="UP001549921">
    <property type="component" value="Unassembled WGS sequence"/>
</dbReference>
<gene>
    <name evidence="2" type="ORF">ABMA28_010757</name>
</gene>
<feature type="region of interest" description="Disordered" evidence="1">
    <location>
        <begin position="1"/>
        <end position="30"/>
    </location>
</feature>
<dbReference type="AlphaFoldDB" id="A0ABD0S9C1"/>
<evidence type="ECO:0000313" key="3">
    <source>
        <dbReference type="Proteomes" id="UP001549921"/>
    </source>
</evidence>
<evidence type="ECO:0000256" key="1">
    <source>
        <dbReference type="SAM" id="MobiDB-lite"/>
    </source>
</evidence>
<protein>
    <submittedName>
        <fullName evidence="2">Uncharacterized protein</fullName>
    </submittedName>
</protein>
<proteinExistence type="predicted"/>
<name>A0ABD0S9C1_LOXSC</name>
<reference evidence="2 3" key="1">
    <citation type="submission" date="2024-06" db="EMBL/GenBank/DDBJ databases">
        <title>A chromosome-level genome assembly of beet webworm, Loxostege sticticalis.</title>
        <authorList>
            <person name="Zhang Y."/>
        </authorList>
    </citation>
    <scope>NUCLEOTIDE SEQUENCE [LARGE SCALE GENOMIC DNA]</scope>
    <source>
        <strain evidence="2">AQ028</strain>
        <tissue evidence="2">Male pupae</tissue>
    </source>
</reference>
<comment type="caution">
    <text evidence="2">The sequence shown here is derived from an EMBL/GenBank/DDBJ whole genome shotgun (WGS) entry which is preliminary data.</text>
</comment>
<feature type="region of interest" description="Disordered" evidence="1">
    <location>
        <begin position="123"/>
        <end position="145"/>
    </location>
</feature>
<evidence type="ECO:0000313" key="2">
    <source>
        <dbReference type="EMBL" id="KAL0810650.1"/>
    </source>
</evidence>